<proteinExistence type="predicted"/>
<dbReference type="EMBL" id="SOJN01000045">
    <property type="protein sequence ID" value="TET46754.1"/>
    <property type="molecule type" value="Genomic_DNA"/>
</dbReference>
<evidence type="ECO:0000313" key="2">
    <source>
        <dbReference type="Proteomes" id="UP000315525"/>
    </source>
</evidence>
<accession>A0A523UW22</accession>
<dbReference type="AlphaFoldDB" id="A0A523UW22"/>
<reference evidence="1 2" key="1">
    <citation type="submission" date="2019-03" db="EMBL/GenBank/DDBJ databases">
        <title>Metabolic potential of uncultured bacteria and archaea associated with petroleum seepage in deep-sea sediments.</title>
        <authorList>
            <person name="Dong X."/>
            <person name="Hubert C."/>
        </authorList>
    </citation>
    <scope>NUCLEOTIDE SEQUENCE [LARGE SCALE GENOMIC DNA]</scope>
    <source>
        <strain evidence="1">E44_bin18</strain>
    </source>
</reference>
<evidence type="ECO:0008006" key="3">
    <source>
        <dbReference type="Google" id="ProtNLM"/>
    </source>
</evidence>
<comment type="caution">
    <text evidence="1">The sequence shown here is derived from an EMBL/GenBank/DDBJ whole genome shotgun (WGS) entry which is preliminary data.</text>
</comment>
<gene>
    <name evidence="1" type="ORF">E3J62_03200</name>
</gene>
<protein>
    <recommendedName>
        <fullName evidence="3">DUF4258 domain-containing protein</fullName>
    </recommendedName>
</protein>
<name>A0A523UW22_UNCT6</name>
<sequence>MESQREKVLETITEAELIQKGDFGEFVAFRFYEKSPLSSKYLAVVYKEIADSDGFVITAYYTSKPSDRRQIIWKP</sequence>
<evidence type="ECO:0000313" key="1">
    <source>
        <dbReference type="EMBL" id="TET46754.1"/>
    </source>
</evidence>
<dbReference type="Proteomes" id="UP000315525">
    <property type="component" value="Unassembled WGS sequence"/>
</dbReference>
<organism evidence="1 2">
    <name type="scientific">candidate division TA06 bacterium</name>
    <dbReference type="NCBI Taxonomy" id="2250710"/>
    <lineage>
        <taxon>Bacteria</taxon>
        <taxon>Bacteria division TA06</taxon>
    </lineage>
</organism>